<feature type="region of interest" description="Disordered" evidence="1">
    <location>
        <begin position="9"/>
        <end position="34"/>
    </location>
</feature>
<dbReference type="PANTHER" id="PTHR35075">
    <property type="entry name" value="A-KINASE ANCHOR PROTEIN 14"/>
    <property type="match status" value="1"/>
</dbReference>
<evidence type="ECO:0000313" key="2">
    <source>
        <dbReference type="EMBL" id="VUZ39323.1"/>
    </source>
</evidence>
<gene>
    <name evidence="2" type="ORF">WMSIL1_LOCUS528</name>
</gene>
<dbReference type="EMBL" id="CABIJS010000011">
    <property type="protein sequence ID" value="VUZ39323.1"/>
    <property type="molecule type" value="Genomic_DNA"/>
</dbReference>
<dbReference type="Pfam" id="PF14469">
    <property type="entry name" value="AKAP28"/>
    <property type="match status" value="1"/>
</dbReference>
<sequence length="125" mass="14778">MNNCQIVRNDMRPNFDKDDELHNGDTGGNPVTKELPPKEKRFWVDYRYEARFGIPTRRQPIPKHTVSVFFTLRKAHCKPKVSKLDVTYVIESLIQKHRPNEHVFNEEWLKIILESKANLGEKLCF</sequence>
<keyword evidence="3" id="KW-1185">Reference proteome</keyword>
<dbReference type="GO" id="GO:0034237">
    <property type="term" value="F:protein kinase A regulatory subunit binding"/>
    <property type="evidence" value="ECO:0007669"/>
    <property type="project" value="TreeGrafter"/>
</dbReference>
<feature type="compositionally biased region" description="Basic and acidic residues" evidence="1">
    <location>
        <begin position="9"/>
        <end position="23"/>
    </location>
</feature>
<dbReference type="InterPro" id="IPR025663">
    <property type="entry name" value="AKAP_28"/>
</dbReference>
<accession>A0A564XYI7</accession>
<dbReference type="Proteomes" id="UP000321570">
    <property type="component" value="Unassembled WGS sequence"/>
</dbReference>
<dbReference type="PANTHER" id="PTHR35075:SF1">
    <property type="entry name" value="A-KINASE ANCHOR PROTEIN 14"/>
    <property type="match status" value="1"/>
</dbReference>
<proteinExistence type="predicted"/>
<evidence type="ECO:0000256" key="1">
    <source>
        <dbReference type="SAM" id="MobiDB-lite"/>
    </source>
</evidence>
<dbReference type="GO" id="GO:0005952">
    <property type="term" value="C:cAMP-dependent protein kinase complex"/>
    <property type="evidence" value="ECO:0007669"/>
    <property type="project" value="TreeGrafter"/>
</dbReference>
<evidence type="ECO:0000313" key="3">
    <source>
        <dbReference type="Proteomes" id="UP000321570"/>
    </source>
</evidence>
<organism evidence="2 3">
    <name type="scientific">Hymenolepis diminuta</name>
    <name type="common">Rat tapeworm</name>
    <dbReference type="NCBI Taxonomy" id="6216"/>
    <lineage>
        <taxon>Eukaryota</taxon>
        <taxon>Metazoa</taxon>
        <taxon>Spiralia</taxon>
        <taxon>Lophotrochozoa</taxon>
        <taxon>Platyhelminthes</taxon>
        <taxon>Cestoda</taxon>
        <taxon>Eucestoda</taxon>
        <taxon>Cyclophyllidea</taxon>
        <taxon>Hymenolepididae</taxon>
        <taxon>Hymenolepis</taxon>
    </lineage>
</organism>
<name>A0A564XYI7_HYMDI</name>
<reference evidence="2 3" key="1">
    <citation type="submission" date="2019-07" db="EMBL/GenBank/DDBJ databases">
        <authorList>
            <person name="Jastrzebski P J."/>
            <person name="Paukszto L."/>
            <person name="Jastrzebski P J."/>
        </authorList>
    </citation>
    <scope>NUCLEOTIDE SEQUENCE [LARGE SCALE GENOMIC DNA]</scope>
    <source>
        <strain evidence="2 3">WMS-il1</strain>
    </source>
</reference>
<dbReference type="InterPro" id="IPR053084">
    <property type="entry name" value="AKAP"/>
</dbReference>
<dbReference type="AlphaFoldDB" id="A0A564XYI7"/>
<protein>
    <submittedName>
        <fullName evidence="2">Uncharacterized protein</fullName>
    </submittedName>
</protein>